<accession>A0A2P8HLI6</accession>
<dbReference type="InterPro" id="IPR013149">
    <property type="entry name" value="ADH-like_C"/>
</dbReference>
<gene>
    <name evidence="4" type="ORF">B0H94_105244</name>
</gene>
<dbReference type="Gene3D" id="3.40.50.720">
    <property type="entry name" value="NAD(P)-binding Rossmann-like Domain"/>
    <property type="match status" value="1"/>
</dbReference>
<evidence type="ECO:0000256" key="2">
    <source>
        <dbReference type="ARBA" id="ARBA00023002"/>
    </source>
</evidence>
<dbReference type="Pfam" id="PF08240">
    <property type="entry name" value="ADH_N"/>
    <property type="match status" value="1"/>
</dbReference>
<dbReference type="GO" id="GO:0070402">
    <property type="term" value="F:NADPH binding"/>
    <property type="evidence" value="ECO:0007669"/>
    <property type="project" value="TreeGrafter"/>
</dbReference>
<evidence type="ECO:0000259" key="3">
    <source>
        <dbReference type="SMART" id="SM00829"/>
    </source>
</evidence>
<sequence length="329" mass="36837">MNERMLVTHTGDTPRWQMIQEEMKTPAEDEVQIRVAYAGIANADFMMMRGKYPKETKVPFTPGYDITGEVIACGSHVLDISIGTKVAALTETGGYTTYINLPVEEVIVLPDDSDLQKMSPLMLNYVTAYQMMFRKAELKAGDQTLIQGAAGGVGTALIQLCNYYNIQPIGTGSPEQKETIEAMGADYISYEASLKHGFKQLYVSGVDAVFDHVGSKNWKKELEILEEDGRLIIFGFRHGSLATNILSYIRLKLGSRRDQVTYYFIAKEKSEAPETFYHDVKKLSELQHRGAIDPVIDRIYKLQNIGQALDYFQKHGKQGKVLLAPNSES</sequence>
<dbReference type="AlphaFoldDB" id="A0A2P8HLI6"/>
<evidence type="ECO:0000313" key="4">
    <source>
        <dbReference type="EMBL" id="PSL47088.1"/>
    </source>
</evidence>
<dbReference type="InterPro" id="IPR011032">
    <property type="entry name" value="GroES-like_sf"/>
</dbReference>
<comment type="caution">
    <text evidence="4">The sequence shown here is derived from an EMBL/GenBank/DDBJ whole genome shotgun (WGS) entry which is preliminary data.</text>
</comment>
<reference evidence="4 5" key="1">
    <citation type="submission" date="2018-03" db="EMBL/GenBank/DDBJ databases">
        <title>Genomic Encyclopedia of Type Strains, Phase III (KMG-III): the genomes of soil and plant-associated and newly described type strains.</title>
        <authorList>
            <person name="Whitman W."/>
        </authorList>
    </citation>
    <scope>NUCLEOTIDE SEQUENCE [LARGE SCALE GENOMIC DNA]</scope>
    <source>
        <strain evidence="4 5">CGMCC 1.07653</strain>
    </source>
</reference>
<proteinExistence type="predicted"/>
<dbReference type="SMART" id="SM00829">
    <property type="entry name" value="PKS_ER"/>
    <property type="match status" value="1"/>
</dbReference>
<dbReference type="Gene3D" id="3.90.180.10">
    <property type="entry name" value="Medium-chain alcohol dehydrogenases, catalytic domain"/>
    <property type="match status" value="1"/>
</dbReference>
<dbReference type="InterPro" id="IPR036291">
    <property type="entry name" value="NAD(P)-bd_dom_sf"/>
</dbReference>
<dbReference type="Proteomes" id="UP000242310">
    <property type="component" value="Unassembled WGS sequence"/>
</dbReference>
<dbReference type="InterPro" id="IPR020843">
    <property type="entry name" value="ER"/>
</dbReference>
<dbReference type="GO" id="GO:0016651">
    <property type="term" value="F:oxidoreductase activity, acting on NAD(P)H"/>
    <property type="evidence" value="ECO:0007669"/>
    <property type="project" value="TreeGrafter"/>
</dbReference>
<keyword evidence="2" id="KW-0560">Oxidoreductase</keyword>
<dbReference type="PANTHER" id="PTHR48106">
    <property type="entry name" value="QUINONE OXIDOREDUCTASE PIG3-RELATED"/>
    <property type="match status" value="1"/>
</dbReference>
<dbReference type="Pfam" id="PF00107">
    <property type="entry name" value="ADH_zinc_N"/>
    <property type="match status" value="1"/>
</dbReference>
<keyword evidence="5" id="KW-1185">Reference proteome</keyword>
<keyword evidence="1" id="KW-0521">NADP</keyword>
<dbReference type="OrthoDB" id="9792162at2"/>
<protein>
    <submittedName>
        <fullName evidence="4">NADPH2:quinone reductase</fullName>
    </submittedName>
</protein>
<feature type="domain" description="Enoyl reductase (ER)" evidence="3">
    <location>
        <begin position="11"/>
        <end position="323"/>
    </location>
</feature>
<dbReference type="RefSeq" id="WP_106588402.1">
    <property type="nucleotide sequence ID" value="NZ_PYAV01000005.1"/>
</dbReference>
<dbReference type="SUPFAM" id="SSF50129">
    <property type="entry name" value="GroES-like"/>
    <property type="match status" value="1"/>
</dbReference>
<dbReference type="EMBL" id="PYAV01000005">
    <property type="protein sequence ID" value="PSL47088.1"/>
    <property type="molecule type" value="Genomic_DNA"/>
</dbReference>
<dbReference type="PANTHER" id="PTHR48106:SF18">
    <property type="entry name" value="QUINONE OXIDOREDUCTASE PIG3"/>
    <property type="match status" value="1"/>
</dbReference>
<organism evidence="4 5">
    <name type="scientific">Salsuginibacillus halophilus</name>
    <dbReference type="NCBI Taxonomy" id="517424"/>
    <lineage>
        <taxon>Bacteria</taxon>
        <taxon>Bacillati</taxon>
        <taxon>Bacillota</taxon>
        <taxon>Bacilli</taxon>
        <taxon>Bacillales</taxon>
        <taxon>Bacillaceae</taxon>
        <taxon>Salsuginibacillus</taxon>
    </lineage>
</organism>
<dbReference type="SUPFAM" id="SSF51735">
    <property type="entry name" value="NAD(P)-binding Rossmann-fold domains"/>
    <property type="match status" value="1"/>
</dbReference>
<name>A0A2P8HLI6_9BACI</name>
<evidence type="ECO:0000256" key="1">
    <source>
        <dbReference type="ARBA" id="ARBA00022857"/>
    </source>
</evidence>
<evidence type="ECO:0000313" key="5">
    <source>
        <dbReference type="Proteomes" id="UP000242310"/>
    </source>
</evidence>
<dbReference type="InterPro" id="IPR013154">
    <property type="entry name" value="ADH-like_N"/>
</dbReference>